<dbReference type="PANTHER" id="PTHR35529">
    <property type="entry name" value="MANGANESE EFFLUX PUMP MNTP-RELATED"/>
    <property type="match status" value="1"/>
</dbReference>
<evidence type="ECO:0000313" key="10">
    <source>
        <dbReference type="Proteomes" id="UP000292580"/>
    </source>
</evidence>
<dbReference type="InterPro" id="IPR003810">
    <property type="entry name" value="Mntp/YtaF"/>
</dbReference>
<feature type="transmembrane region" description="Helical" evidence="8">
    <location>
        <begin position="40"/>
        <end position="65"/>
    </location>
</feature>
<evidence type="ECO:0000256" key="3">
    <source>
        <dbReference type="ARBA" id="ARBA00022692"/>
    </source>
</evidence>
<keyword evidence="6 8" id="KW-0472">Membrane</keyword>
<evidence type="ECO:0000256" key="4">
    <source>
        <dbReference type="ARBA" id="ARBA00022989"/>
    </source>
</evidence>
<dbReference type="HAMAP" id="MF_01521">
    <property type="entry name" value="MntP_pump"/>
    <property type="match status" value="1"/>
</dbReference>
<reference evidence="9 10" key="1">
    <citation type="submission" date="2017-11" db="EMBL/GenBank/DDBJ databases">
        <title>Isolation and Characterization of Methanofollis Species from Methane Seep Offshore SW Taiwan.</title>
        <authorList>
            <person name="Teng N.-H."/>
            <person name="Lai M.-C."/>
            <person name="Chen S.-C."/>
        </authorList>
    </citation>
    <scope>NUCLEOTIDE SEQUENCE [LARGE SCALE GENOMIC DNA]</scope>
    <source>
        <strain evidence="9 10">FWC-SCC2</strain>
    </source>
</reference>
<evidence type="ECO:0000256" key="2">
    <source>
        <dbReference type="ARBA" id="ARBA00022475"/>
    </source>
</evidence>
<dbReference type="AlphaFoldDB" id="A0A483CPA0"/>
<feature type="transmembrane region" description="Helical" evidence="8">
    <location>
        <begin position="163"/>
        <end position="180"/>
    </location>
</feature>
<organism evidence="9 10">
    <name type="scientific">Methanofollis fontis</name>
    <dbReference type="NCBI Taxonomy" id="2052832"/>
    <lineage>
        <taxon>Archaea</taxon>
        <taxon>Methanobacteriati</taxon>
        <taxon>Methanobacteriota</taxon>
        <taxon>Stenosarchaea group</taxon>
        <taxon>Methanomicrobia</taxon>
        <taxon>Methanomicrobiales</taxon>
        <taxon>Methanomicrobiaceae</taxon>
        <taxon>Methanofollis</taxon>
    </lineage>
</organism>
<dbReference type="Proteomes" id="UP000292580">
    <property type="component" value="Unassembled WGS sequence"/>
</dbReference>
<protein>
    <recommendedName>
        <fullName evidence="8">Putative manganese efflux pump MntP</fullName>
    </recommendedName>
</protein>
<keyword evidence="4 8" id="KW-1133">Transmembrane helix</keyword>
<comment type="similarity">
    <text evidence="8">Belongs to the MntP (TC 9.B.29) family.</text>
</comment>
<proteinExistence type="inferred from homology"/>
<feature type="transmembrane region" description="Helical" evidence="8">
    <location>
        <begin position="71"/>
        <end position="90"/>
    </location>
</feature>
<dbReference type="Pfam" id="PF02659">
    <property type="entry name" value="Mntp"/>
    <property type="match status" value="1"/>
</dbReference>
<feature type="transmembrane region" description="Helical" evidence="8">
    <location>
        <begin position="102"/>
        <end position="124"/>
    </location>
</feature>
<evidence type="ECO:0000256" key="7">
    <source>
        <dbReference type="ARBA" id="ARBA00023211"/>
    </source>
</evidence>
<dbReference type="OrthoDB" id="53356at2157"/>
<keyword evidence="1 8" id="KW-0813">Transport</keyword>
<comment type="function">
    <text evidence="8">Probably functions as a manganese efflux pump.</text>
</comment>
<keyword evidence="7 8" id="KW-0464">Manganese</keyword>
<keyword evidence="2 8" id="KW-1003">Cell membrane</keyword>
<feature type="transmembrane region" description="Helical" evidence="8">
    <location>
        <begin position="130"/>
        <end position="151"/>
    </location>
</feature>
<keyword evidence="10" id="KW-1185">Reference proteome</keyword>
<evidence type="ECO:0000256" key="1">
    <source>
        <dbReference type="ARBA" id="ARBA00022448"/>
    </source>
</evidence>
<evidence type="ECO:0000256" key="6">
    <source>
        <dbReference type="ARBA" id="ARBA00023136"/>
    </source>
</evidence>
<dbReference type="InterPro" id="IPR022929">
    <property type="entry name" value="Put_MntP"/>
</dbReference>
<evidence type="ECO:0000313" key="9">
    <source>
        <dbReference type="EMBL" id="TAJ44872.1"/>
    </source>
</evidence>
<dbReference type="GO" id="GO:0005384">
    <property type="term" value="F:manganese ion transmembrane transporter activity"/>
    <property type="evidence" value="ECO:0007669"/>
    <property type="project" value="UniProtKB-UniRule"/>
</dbReference>
<dbReference type="RefSeq" id="WP_130646683.1">
    <property type="nucleotide sequence ID" value="NZ_PGCL01000002.1"/>
</dbReference>
<evidence type="ECO:0000256" key="5">
    <source>
        <dbReference type="ARBA" id="ARBA00023065"/>
    </source>
</evidence>
<sequence length="185" mass="19211">MDIPTLIVISIALAMDATAVSVAAGVTVREGRRRTAATLAVLFGLFQSGMTIAGGYAGSALYAYISAVDHWIAFLLLAFIGGRMFINGLAGEDGEEIRFGSATVLLTLAIATSIDAFAVGLSFAVLGSSILLPSMVIGIVTAIFSLGGFRFGTAFGRRYGEHAEVIGGIILVLIGLRVLTEHLLT</sequence>
<gene>
    <name evidence="8" type="primary">mntP</name>
    <name evidence="9" type="ORF">CUJ86_06200</name>
</gene>
<comment type="subcellular location">
    <subcellularLocation>
        <location evidence="8">Cell membrane</location>
        <topology evidence="8">Multi-pass membrane protein</topology>
    </subcellularLocation>
</comment>
<dbReference type="EMBL" id="PGCL01000002">
    <property type="protein sequence ID" value="TAJ44872.1"/>
    <property type="molecule type" value="Genomic_DNA"/>
</dbReference>
<feature type="transmembrane region" description="Helical" evidence="8">
    <location>
        <begin position="6"/>
        <end position="28"/>
    </location>
</feature>
<dbReference type="GO" id="GO:0005886">
    <property type="term" value="C:plasma membrane"/>
    <property type="evidence" value="ECO:0007669"/>
    <property type="project" value="UniProtKB-SubCell"/>
</dbReference>
<dbReference type="PANTHER" id="PTHR35529:SF1">
    <property type="entry name" value="MANGANESE EFFLUX PUMP MNTP-RELATED"/>
    <property type="match status" value="1"/>
</dbReference>
<name>A0A483CPA0_9EURY</name>
<accession>A0A483CPA0</accession>
<evidence type="ECO:0000256" key="8">
    <source>
        <dbReference type="HAMAP-Rule" id="MF_01521"/>
    </source>
</evidence>
<keyword evidence="5 8" id="KW-0406">Ion transport</keyword>
<comment type="caution">
    <text evidence="9">The sequence shown here is derived from an EMBL/GenBank/DDBJ whole genome shotgun (WGS) entry which is preliminary data.</text>
</comment>
<keyword evidence="3 8" id="KW-0812">Transmembrane</keyword>